<dbReference type="GO" id="GO:0015920">
    <property type="term" value="P:lipopolysaccharide transport"/>
    <property type="evidence" value="ECO:0007669"/>
    <property type="project" value="TreeGrafter"/>
</dbReference>
<gene>
    <name evidence="11" type="ORF">GGQ83_003711</name>
</gene>
<evidence type="ECO:0000256" key="6">
    <source>
        <dbReference type="ARBA" id="ARBA00022989"/>
    </source>
</evidence>
<evidence type="ECO:0000313" key="12">
    <source>
        <dbReference type="Proteomes" id="UP000553193"/>
    </source>
</evidence>
<dbReference type="GO" id="GO:0005886">
    <property type="term" value="C:plasma membrane"/>
    <property type="evidence" value="ECO:0007669"/>
    <property type="project" value="UniProtKB-SubCell"/>
</dbReference>
<feature type="transmembrane region" description="Helical" evidence="9">
    <location>
        <begin position="160"/>
        <end position="181"/>
    </location>
</feature>
<evidence type="ECO:0000313" key="11">
    <source>
        <dbReference type="EMBL" id="MBB3900235.1"/>
    </source>
</evidence>
<dbReference type="RefSeq" id="WP_184386468.1">
    <property type="nucleotide sequence ID" value="NZ_JACIDJ010000009.1"/>
</dbReference>
<evidence type="ECO:0000256" key="2">
    <source>
        <dbReference type="ARBA" id="ARBA00007783"/>
    </source>
</evidence>
<comment type="similarity">
    <text evidence="2 9">Belongs to the ABC-2 integral membrane protein family.</text>
</comment>
<dbReference type="GO" id="GO:0015774">
    <property type="term" value="P:polysaccharide transport"/>
    <property type="evidence" value="ECO:0007669"/>
    <property type="project" value="UniProtKB-KW"/>
</dbReference>
<reference evidence="11 12" key="1">
    <citation type="submission" date="2020-08" db="EMBL/GenBank/DDBJ databases">
        <title>Genomic Encyclopedia of Type Strains, Phase IV (KMG-IV): sequencing the most valuable type-strain genomes for metagenomic binning, comparative biology and taxonomic classification.</title>
        <authorList>
            <person name="Goeker M."/>
        </authorList>
    </citation>
    <scope>NUCLEOTIDE SEQUENCE [LARGE SCALE GENOMIC DNA]</scope>
    <source>
        <strain evidence="11 12">DSM 19979</strain>
    </source>
</reference>
<evidence type="ECO:0000256" key="7">
    <source>
        <dbReference type="ARBA" id="ARBA00023047"/>
    </source>
</evidence>
<keyword evidence="7" id="KW-0762">Sugar transport</keyword>
<dbReference type="PROSITE" id="PS51012">
    <property type="entry name" value="ABC_TM2"/>
    <property type="match status" value="1"/>
</dbReference>
<comment type="caution">
    <text evidence="11">The sequence shown here is derived from an EMBL/GenBank/DDBJ whole genome shotgun (WGS) entry which is preliminary data.</text>
</comment>
<dbReference type="InterPro" id="IPR013525">
    <property type="entry name" value="ABC2_TM"/>
</dbReference>
<evidence type="ECO:0000259" key="10">
    <source>
        <dbReference type="PROSITE" id="PS51012"/>
    </source>
</evidence>
<feature type="transmembrane region" description="Helical" evidence="9">
    <location>
        <begin position="188"/>
        <end position="212"/>
    </location>
</feature>
<dbReference type="AlphaFoldDB" id="A0A840AJM1"/>
<evidence type="ECO:0000256" key="1">
    <source>
        <dbReference type="ARBA" id="ARBA00004651"/>
    </source>
</evidence>
<keyword evidence="12" id="KW-1185">Reference proteome</keyword>
<keyword evidence="5 9" id="KW-0812">Transmembrane</keyword>
<keyword evidence="7" id="KW-0625">Polysaccharide transport</keyword>
<keyword evidence="3 9" id="KW-0813">Transport</keyword>
<evidence type="ECO:0000256" key="4">
    <source>
        <dbReference type="ARBA" id="ARBA00022475"/>
    </source>
</evidence>
<keyword evidence="4 9" id="KW-1003">Cell membrane</keyword>
<dbReference type="GO" id="GO:0140359">
    <property type="term" value="F:ABC-type transporter activity"/>
    <property type="evidence" value="ECO:0007669"/>
    <property type="project" value="InterPro"/>
</dbReference>
<feature type="transmembrane region" description="Helical" evidence="9">
    <location>
        <begin position="75"/>
        <end position="96"/>
    </location>
</feature>
<keyword evidence="6 9" id="KW-1133">Transmembrane helix</keyword>
<accession>A0A840AJM1</accession>
<name>A0A840AJM1_9PROT</name>
<dbReference type="Proteomes" id="UP000553193">
    <property type="component" value="Unassembled WGS sequence"/>
</dbReference>
<evidence type="ECO:0000256" key="8">
    <source>
        <dbReference type="ARBA" id="ARBA00023136"/>
    </source>
</evidence>
<evidence type="ECO:0000256" key="5">
    <source>
        <dbReference type="ARBA" id="ARBA00022692"/>
    </source>
</evidence>
<dbReference type="Pfam" id="PF01061">
    <property type="entry name" value="ABC2_membrane"/>
    <property type="match status" value="1"/>
</dbReference>
<keyword evidence="8 9" id="KW-0472">Membrane</keyword>
<evidence type="ECO:0000256" key="3">
    <source>
        <dbReference type="ARBA" id="ARBA00022448"/>
    </source>
</evidence>
<protein>
    <recommendedName>
        <fullName evidence="9">Transport permease protein</fullName>
    </recommendedName>
</protein>
<feature type="transmembrane region" description="Helical" evidence="9">
    <location>
        <begin position="108"/>
        <end position="128"/>
    </location>
</feature>
<organism evidence="11 12">
    <name type="scientific">Roseococcus suduntuyensis</name>
    <dbReference type="NCBI Taxonomy" id="455361"/>
    <lineage>
        <taxon>Bacteria</taxon>
        <taxon>Pseudomonadati</taxon>
        <taxon>Pseudomonadota</taxon>
        <taxon>Alphaproteobacteria</taxon>
        <taxon>Acetobacterales</taxon>
        <taxon>Roseomonadaceae</taxon>
        <taxon>Roseococcus</taxon>
    </lineage>
</organism>
<comment type="subcellular location">
    <subcellularLocation>
        <location evidence="9">Cell inner membrane</location>
        <topology evidence="9">Multi-pass membrane protein</topology>
    </subcellularLocation>
    <subcellularLocation>
        <location evidence="1">Cell membrane</location>
        <topology evidence="1">Multi-pass membrane protein</topology>
    </subcellularLocation>
</comment>
<dbReference type="EMBL" id="JACIDJ010000009">
    <property type="protein sequence ID" value="MBB3900235.1"/>
    <property type="molecule type" value="Genomic_DNA"/>
</dbReference>
<feature type="domain" description="ABC transmembrane type-2" evidence="10">
    <location>
        <begin position="39"/>
        <end position="264"/>
    </location>
</feature>
<dbReference type="InterPro" id="IPR047817">
    <property type="entry name" value="ABC2_TM_bact-type"/>
</dbReference>
<sequence>MAPSGVSLPFLLRSVIAHQQLIGRLVKREVTARVQGSVLGLAWMVLTPLLTAAVFTFVFSAIFQARWGLEDGGTFSFAIILLVGLAVHGIFAEAIGRAPTLIINNTSYVTKVVFPLEILPVVALLTSLVNAGISLIIVVLGQVLLSGVLNWTLIFLPLVILPYLVFVLALLMFFAACGVFLRDLAQVVTLLVTVSLFLTPIFYPLTAVPPAFQTAMRLNPLTLIVEQGRAVVVQGVPPDFLSLAIYLACALAALAAAFWFFQRLRPGFADVL</sequence>
<dbReference type="PANTHER" id="PTHR30413:SF10">
    <property type="entry name" value="CAPSULE POLYSACCHARIDE EXPORT INNER-MEMBRANE PROTEIN CTRC"/>
    <property type="match status" value="1"/>
</dbReference>
<dbReference type="PANTHER" id="PTHR30413">
    <property type="entry name" value="INNER MEMBRANE TRANSPORT PERMEASE"/>
    <property type="match status" value="1"/>
</dbReference>
<proteinExistence type="inferred from homology"/>
<feature type="transmembrane region" description="Helical" evidence="9">
    <location>
        <begin position="240"/>
        <end position="261"/>
    </location>
</feature>
<feature type="transmembrane region" description="Helical" evidence="9">
    <location>
        <begin position="41"/>
        <end position="63"/>
    </location>
</feature>
<evidence type="ECO:0000256" key="9">
    <source>
        <dbReference type="RuleBase" id="RU361157"/>
    </source>
</evidence>